<dbReference type="SMART" id="SM00198">
    <property type="entry name" value="SCP"/>
    <property type="match status" value="1"/>
</dbReference>
<dbReference type="PROSITE" id="PS01009">
    <property type="entry name" value="CRISP_1"/>
    <property type="match status" value="1"/>
</dbReference>
<name>A0ABX7N3V1_9BACT</name>
<keyword evidence="4" id="KW-1185">Reference proteome</keyword>
<feature type="domain" description="SCP" evidence="2">
    <location>
        <begin position="79"/>
        <end position="224"/>
    </location>
</feature>
<dbReference type="EMBL" id="CP071091">
    <property type="protein sequence ID" value="QSQ12340.1"/>
    <property type="molecule type" value="Genomic_DNA"/>
</dbReference>
<evidence type="ECO:0000256" key="1">
    <source>
        <dbReference type="SAM" id="MobiDB-lite"/>
    </source>
</evidence>
<dbReference type="Pfam" id="PF00188">
    <property type="entry name" value="CAP"/>
    <property type="match status" value="1"/>
</dbReference>
<sequence>MRAWASCRIIPDMRLSSAALRGPLLVLLVLPLGCVSASKSAQRKTSTPHRSSVTSPQRSPPARATPPEPRAAPPPSAKDFALEMVEAHNEARASARPTPKPPLPPLVWSDAAARQAASWAKACKFEHNPNRGDLGENLAAATPDMWGTAQVVKSWADEVSDYDHTRNTCKKGKVCGHYTQVVWRKTTGVGCATVLCKKNSPFGDAFPTWQLWVCNYTPPGNFVGQRPY</sequence>
<dbReference type="GO" id="GO:0008233">
    <property type="term" value="F:peptidase activity"/>
    <property type="evidence" value="ECO:0007669"/>
    <property type="project" value="UniProtKB-KW"/>
</dbReference>
<evidence type="ECO:0000313" key="4">
    <source>
        <dbReference type="Proteomes" id="UP000663090"/>
    </source>
</evidence>
<dbReference type="PRINTS" id="PR00837">
    <property type="entry name" value="V5TPXLIKE"/>
</dbReference>
<keyword evidence="3" id="KW-0645">Protease</keyword>
<dbReference type="Proteomes" id="UP000663090">
    <property type="component" value="Chromosome"/>
</dbReference>
<accession>A0ABX7N3V1</accession>
<dbReference type="PANTHER" id="PTHR10334">
    <property type="entry name" value="CYSTEINE-RICH SECRETORY PROTEIN-RELATED"/>
    <property type="match status" value="1"/>
</dbReference>
<proteinExistence type="predicted"/>
<keyword evidence="3" id="KW-0378">Hydrolase</keyword>
<evidence type="ECO:0000259" key="2">
    <source>
        <dbReference type="SMART" id="SM00198"/>
    </source>
</evidence>
<feature type="region of interest" description="Disordered" evidence="1">
    <location>
        <begin position="38"/>
        <end position="76"/>
    </location>
</feature>
<gene>
    <name evidence="3" type="ORF">JY572_28805</name>
</gene>
<dbReference type="GO" id="GO:0006508">
    <property type="term" value="P:proteolysis"/>
    <property type="evidence" value="ECO:0007669"/>
    <property type="project" value="UniProtKB-KW"/>
</dbReference>
<reference evidence="3 4" key="1">
    <citation type="submission" date="2021-02" db="EMBL/GenBank/DDBJ databases">
        <title>De Novo genome assembly of isolated myxobacteria.</title>
        <authorList>
            <person name="Stevens D.C."/>
        </authorList>
    </citation>
    <scope>NUCLEOTIDE SEQUENCE [LARGE SCALE GENOMIC DNA]</scope>
    <source>
        <strain evidence="3 4">SCHIC003</strain>
    </source>
</reference>
<dbReference type="Gene3D" id="3.40.33.10">
    <property type="entry name" value="CAP"/>
    <property type="match status" value="1"/>
</dbReference>
<dbReference type="InterPro" id="IPR014044">
    <property type="entry name" value="CAP_dom"/>
</dbReference>
<protein>
    <submittedName>
        <fullName evidence="3">Serine protease</fullName>
    </submittedName>
</protein>
<dbReference type="InterPro" id="IPR001283">
    <property type="entry name" value="CRISP-related"/>
</dbReference>
<organism evidence="3 4">
    <name type="scientific">Myxococcus landrumensis</name>
    <dbReference type="NCBI Taxonomy" id="2813577"/>
    <lineage>
        <taxon>Bacteria</taxon>
        <taxon>Pseudomonadati</taxon>
        <taxon>Myxococcota</taxon>
        <taxon>Myxococcia</taxon>
        <taxon>Myxococcales</taxon>
        <taxon>Cystobacterineae</taxon>
        <taxon>Myxococcaceae</taxon>
        <taxon>Myxococcus</taxon>
    </lineage>
</organism>
<dbReference type="SUPFAM" id="SSF55797">
    <property type="entry name" value="PR-1-like"/>
    <property type="match status" value="1"/>
</dbReference>
<feature type="compositionally biased region" description="Pro residues" evidence="1">
    <location>
        <begin position="63"/>
        <end position="76"/>
    </location>
</feature>
<feature type="compositionally biased region" description="Polar residues" evidence="1">
    <location>
        <begin position="38"/>
        <end position="57"/>
    </location>
</feature>
<dbReference type="InterPro" id="IPR018244">
    <property type="entry name" value="Allrgn_V5/Tpx1_CS"/>
</dbReference>
<dbReference type="InterPro" id="IPR035940">
    <property type="entry name" value="CAP_sf"/>
</dbReference>
<evidence type="ECO:0000313" key="3">
    <source>
        <dbReference type="EMBL" id="QSQ12340.1"/>
    </source>
</evidence>